<evidence type="ECO:0000313" key="2">
    <source>
        <dbReference type="Proteomes" id="UP000199645"/>
    </source>
</evidence>
<protein>
    <submittedName>
        <fullName evidence="1">Tyrosinase co-factor MelC1</fullName>
    </submittedName>
</protein>
<proteinExistence type="predicted"/>
<name>A0A1I2GPP4_9ACTN</name>
<dbReference type="OrthoDB" id="3294973at2"/>
<sequence length="163" mass="17527">MAKTNRRDVLRYGAAGAVTAATAVVAGQELASADPPPGLDGVTSQVPGLKDTLDGLKAPLDPRDFDEIFKGKKIRGLHGLRGRNELMINNRRLALTEIETLFVPADGSPPYVGTGWISALNHYDPVEVDTRRNREGLRKLARKVVDVLGDSELAPSAAQEHGH</sequence>
<accession>A0A1I2GPP4</accession>
<dbReference type="STRING" id="35752.SAMN05421541_10732"/>
<dbReference type="GO" id="GO:0005507">
    <property type="term" value="F:copper ion binding"/>
    <property type="evidence" value="ECO:0007669"/>
    <property type="project" value="InterPro"/>
</dbReference>
<dbReference type="InterPro" id="IPR010928">
    <property type="entry name" value="MelC1"/>
</dbReference>
<dbReference type="PROSITE" id="PS51318">
    <property type="entry name" value="TAT"/>
    <property type="match status" value="1"/>
</dbReference>
<dbReference type="RefSeq" id="WP_093615865.1">
    <property type="nucleotide sequence ID" value="NZ_BOMT01000040.1"/>
</dbReference>
<dbReference type="InterPro" id="IPR006311">
    <property type="entry name" value="TAT_signal"/>
</dbReference>
<dbReference type="Proteomes" id="UP000199645">
    <property type="component" value="Unassembled WGS sequence"/>
</dbReference>
<evidence type="ECO:0000313" key="1">
    <source>
        <dbReference type="EMBL" id="SFF18990.1"/>
    </source>
</evidence>
<dbReference type="Pfam" id="PF06236">
    <property type="entry name" value="MelC1"/>
    <property type="match status" value="1"/>
</dbReference>
<dbReference type="GO" id="GO:0042438">
    <property type="term" value="P:melanin biosynthetic process"/>
    <property type="evidence" value="ECO:0007669"/>
    <property type="project" value="InterPro"/>
</dbReference>
<dbReference type="EMBL" id="FONV01000007">
    <property type="protein sequence ID" value="SFF18990.1"/>
    <property type="molecule type" value="Genomic_DNA"/>
</dbReference>
<organism evidence="1 2">
    <name type="scientific">Actinoplanes philippinensis</name>
    <dbReference type="NCBI Taxonomy" id="35752"/>
    <lineage>
        <taxon>Bacteria</taxon>
        <taxon>Bacillati</taxon>
        <taxon>Actinomycetota</taxon>
        <taxon>Actinomycetes</taxon>
        <taxon>Micromonosporales</taxon>
        <taxon>Micromonosporaceae</taxon>
        <taxon>Actinoplanes</taxon>
    </lineage>
</organism>
<keyword evidence="2" id="KW-1185">Reference proteome</keyword>
<gene>
    <name evidence="1" type="ORF">SAMN05421541_10732</name>
</gene>
<dbReference type="AlphaFoldDB" id="A0A1I2GPP4"/>
<reference evidence="1 2" key="1">
    <citation type="submission" date="2016-10" db="EMBL/GenBank/DDBJ databases">
        <authorList>
            <person name="de Groot N.N."/>
        </authorList>
    </citation>
    <scope>NUCLEOTIDE SEQUENCE [LARGE SCALE GENOMIC DNA]</scope>
    <source>
        <strain evidence="1 2">DSM 43019</strain>
    </source>
</reference>